<dbReference type="PANTHER" id="PTHR14218">
    <property type="entry name" value="PROTEASE S8 TRIPEPTIDYL PEPTIDASE I CLN2"/>
    <property type="match status" value="1"/>
</dbReference>
<dbReference type="PANTHER" id="PTHR14218:SF15">
    <property type="entry name" value="TRIPEPTIDYL-PEPTIDASE 1"/>
    <property type="match status" value="1"/>
</dbReference>
<dbReference type="CDD" id="cd04056">
    <property type="entry name" value="Peptidases_S53"/>
    <property type="match status" value="1"/>
</dbReference>
<keyword evidence="3" id="KW-0720">Serine protease</keyword>
<dbReference type="InterPro" id="IPR023828">
    <property type="entry name" value="Peptidase_S8_Ser-AS"/>
</dbReference>
<feature type="domain" description="Peptidase S53" evidence="4">
    <location>
        <begin position="74"/>
        <end position="403"/>
    </location>
</feature>
<dbReference type="Gene3D" id="2.60.40.1120">
    <property type="entry name" value="Carboxypeptidase-like, regulatory domain"/>
    <property type="match status" value="2"/>
</dbReference>
<evidence type="ECO:0000256" key="3">
    <source>
        <dbReference type="ARBA" id="ARBA00022825"/>
    </source>
</evidence>
<dbReference type="Pfam" id="PF00082">
    <property type="entry name" value="Peptidase_S8"/>
    <property type="match status" value="1"/>
</dbReference>
<evidence type="ECO:0000313" key="5">
    <source>
        <dbReference type="EMBL" id="GIL28836.1"/>
    </source>
</evidence>
<dbReference type="InterPro" id="IPR030400">
    <property type="entry name" value="Sedolisin_dom"/>
</dbReference>
<dbReference type="SUPFAM" id="SSF52743">
    <property type="entry name" value="Subtilisin-like"/>
    <property type="match status" value="1"/>
</dbReference>
<dbReference type="Proteomes" id="UP000614996">
    <property type="component" value="Unassembled WGS sequence"/>
</dbReference>
<dbReference type="InterPro" id="IPR050819">
    <property type="entry name" value="Tripeptidyl-peptidase_I"/>
</dbReference>
<evidence type="ECO:0000313" key="6">
    <source>
        <dbReference type="Proteomes" id="UP000614996"/>
    </source>
</evidence>
<dbReference type="GO" id="GO:0030246">
    <property type="term" value="F:carbohydrate binding"/>
    <property type="evidence" value="ECO:0007669"/>
    <property type="project" value="InterPro"/>
</dbReference>
<dbReference type="Gene3D" id="2.60.120.260">
    <property type="entry name" value="Galactose-binding domain-like"/>
    <property type="match status" value="1"/>
</dbReference>
<evidence type="ECO:0000259" key="4">
    <source>
        <dbReference type="PROSITE" id="PS51695"/>
    </source>
</evidence>
<dbReference type="PROSITE" id="PS00138">
    <property type="entry name" value="SUBTILASE_SER"/>
    <property type="match status" value="1"/>
</dbReference>
<proteinExistence type="predicted"/>
<keyword evidence="2" id="KW-0378">Hydrolase</keyword>
<dbReference type="EMBL" id="BOPO01000077">
    <property type="protein sequence ID" value="GIL28836.1"/>
    <property type="molecule type" value="Genomic_DNA"/>
</dbReference>
<keyword evidence="1" id="KW-0645">Protease</keyword>
<dbReference type="InterPro" id="IPR000209">
    <property type="entry name" value="Peptidase_S8/S53_dom"/>
</dbReference>
<keyword evidence="6" id="KW-1185">Reference proteome</keyword>
<name>A0A8J4ELT1_9ACTN</name>
<reference evidence="6" key="1">
    <citation type="journal article" date="2021" name="Int. J. Syst. Evol. Microbiol.">
        <title>Actinocatenispora comari sp. nov., an endophytic actinomycete isolated from aerial parts of Comarum salesowianum.</title>
        <authorList>
            <person name="Oyunbileg N."/>
            <person name="Iizaka Y."/>
            <person name="Hamada M."/>
            <person name="Davaapurev B.O."/>
            <person name="Fukumoto A."/>
            <person name="Tsetseg B."/>
            <person name="Kato F."/>
            <person name="Tamura T."/>
            <person name="Batkhuu J."/>
            <person name="Anzai Y."/>
        </authorList>
    </citation>
    <scope>NUCLEOTIDE SEQUENCE [LARGE SCALE GENOMIC DNA]</scope>
    <source>
        <strain evidence="6">NUM-2625</strain>
    </source>
</reference>
<dbReference type="GO" id="GO:0004252">
    <property type="term" value="F:serine-type endopeptidase activity"/>
    <property type="evidence" value="ECO:0007669"/>
    <property type="project" value="InterPro"/>
</dbReference>
<sequence length="835" mass="85635">MLALLAGGTAFGMVATGDEAPPATHAAAATALTANTPTGCNTTPKKGFVRCLSVVRTAPDHEIVPNDSGPRPSSLSPADIQRAYRLPETGGQTVAIVDAMGYSSAEEDLATYRDHYGLPPCTTANGCFTKVDQRGGTQYPPDDPGWAMETALDIDAVSAACPTCSILLVESDDASVENMGAAVDKAVELGAKYVSNSYGIAGEFADEAAYDHFYDHPGVVVTASSGDDGNVTNWPATSDKVVSIGGTRLTRDGSTARGWTESAWAEAGSGCSPYEPKPEFQHAVDTGCDRRASADLAAVADPASGLAVYDTLGYDGWLQVGGTSLSSPLVAAMYALAGPPAADTYPVSYPYHDPQRSDHLFDVTTGTNGTCGNVLCTAGVGWDGPTGLGTPNGVAALSGGPHGDIVGHVTDAATGTPVAGMTIKASPGGYQTRTGSDGGFDLNVAAGRYDLSASRYGYRTATKDGVEVGDGERVTADLSMTPLPHATLRGRVTDGSGHGWGLYARITIDGYPEGPIHTDPTTGRYQVDLPAPATYSLHVDAAGAAVATVTDGYQAKDTEVELAADGSTRDVALRADLAECSAPGYGRGGSTQTFDTFTGTRAGGGWTVSGRGWRFDNPAGRPPAPGGNDVFAVADSGASGHRLATTLTSPVVDLSGQRSPTLRFDSAYYAGAGQRAAVELSTDGGKRWKSLWRKGSSNAIGTVELALPSAAKARVRFDFTGRRAGWWSLDDVAIGAGDCTAQPGGLLVGTVANADDHGSIDGARIGPDGDPATSAVSAATGDPAVPNYYALFLPAGSRALTATRDGYATATHSVTVESGRVVRYDWTLEPAGGTR</sequence>
<evidence type="ECO:0000256" key="2">
    <source>
        <dbReference type="ARBA" id="ARBA00022801"/>
    </source>
</evidence>
<dbReference type="GO" id="GO:0008240">
    <property type="term" value="F:tripeptidyl-peptidase activity"/>
    <property type="evidence" value="ECO:0007669"/>
    <property type="project" value="TreeGrafter"/>
</dbReference>
<dbReference type="Pfam" id="PF13620">
    <property type="entry name" value="CarboxypepD_reg"/>
    <property type="match status" value="1"/>
</dbReference>
<dbReference type="SUPFAM" id="SSF49452">
    <property type="entry name" value="Starch-binding domain-like"/>
    <property type="match status" value="2"/>
</dbReference>
<gene>
    <name evidence="5" type="ORF">NUM_40900</name>
</gene>
<evidence type="ECO:0000256" key="1">
    <source>
        <dbReference type="ARBA" id="ARBA00022670"/>
    </source>
</evidence>
<organism evidence="5 6">
    <name type="scientific">Actinocatenispora comari</name>
    <dbReference type="NCBI Taxonomy" id="2807577"/>
    <lineage>
        <taxon>Bacteria</taxon>
        <taxon>Bacillati</taxon>
        <taxon>Actinomycetota</taxon>
        <taxon>Actinomycetes</taxon>
        <taxon>Micromonosporales</taxon>
        <taxon>Micromonosporaceae</taxon>
        <taxon>Actinocatenispora</taxon>
    </lineage>
</organism>
<dbReference type="GO" id="GO:0006508">
    <property type="term" value="P:proteolysis"/>
    <property type="evidence" value="ECO:0007669"/>
    <property type="project" value="UniProtKB-KW"/>
</dbReference>
<dbReference type="PROSITE" id="PS51695">
    <property type="entry name" value="SEDOLISIN"/>
    <property type="match status" value="1"/>
</dbReference>
<dbReference type="Gene3D" id="3.40.50.200">
    <property type="entry name" value="Peptidase S8/S53 domain"/>
    <property type="match status" value="1"/>
</dbReference>
<dbReference type="InterPro" id="IPR036852">
    <property type="entry name" value="Peptidase_S8/S53_dom_sf"/>
</dbReference>
<dbReference type="AlphaFoldDB" id="A0A8J4ELT1"/>
<dbReference type="InterPro" id="IPR013784">
    <property type="entry name" value="Carb-bd-like_fold"/>
</dbReference>
<protein>
    <recommendedName>
        <fullName evidence="4">Peptidase S53 domain-containing protein</fullName>
    </recommendedName>
</protein>
<comment type="caution">
    <text evidence="5">The sequence shown here is derived from an EMBL/GenBank/DDBJ whole genome shotgun (WGS) entry which is preliminary data.</text>
</comment>
<accession>A0A8J4ELT1</accession>